<name>A0A9D4H3M9_DREPO</name>
<accession>A0A9D4H3M9</accession>
<dbReference type="AlphaFoldDB" id="A0A9D4H3M9"/>
<gene>
    <name evidence="1" type="ORF">DPMN_128710</name>
</gene>
<evidence type="ECO:0000313" key="2">
    <source>
        <dbReference type="Proteomes" id="UP000828390"/>
    </source>
</evidence>
<comment type="caution">
    <text evidence="1">The sequence shown here is derived from an EMBL/GenBank/DDBJ whole genome shotgun (WGS) entry which is preliminary data.</text>
</comment>
<dbReference type="Proteomes" id="UP000828390">
    <property type="component" value="Unassembled WGS sequence"/>
</dbReference>
<proteinExistence type="predicted"/>
<dbReference type="EMBL" id="JAIWYP010000005">
    <property type="protein sequence ID" value="KAH3826798.1"/>
    <property type="molecule type" value="Genomic_DNA"/>
</dbReference>
<sequence length="115" mass="13922">MWKDHTRGIILWKDHTLILWKDHTLILWKDHTLILWKDHTLILWKDHTHGNDDDDNDDVIEAHEDNVHDNETIEKEKVQAFSDVAIPPNTLTFYKPLRLHHRNLENLCQRKVDFF</sequence>
<keyword evidence="2" id="KW-1185">Reference proteome</keyword>
<reference evidence="1" key="2">
    <citation type="submission" date="2020-11" db="EMBL/GenBank/DDBJ databases">
        <authorList>
            <person name="McCartney M.A."/>
            <person name="Auch B."/>
            <person name="Kono T."/>
            <person name="Mallez S."/>
            <person name="Becker A."/>
            <person name="Gohl D.M."/>
            <person name="Silverstein K.A.T."/>
            <person name="Koren S."/>
            <person name="Bechman K.B."/>
            <person name="Herman A."/>
            <person name="Abrahante J.E."/>
            <person name="Garbe J."/>
        </authorList>
    </citation>
    <scope>NUCLEOTIDE SEQUENCE</scope>
    <source>
        <strain evidence="1">Duluth1</strain>
        <tissue evidence="1">Whole animal</tissue>
    </source>
</reference>
<reference evidence="1" key="1">
    <citation type="journal article" date="2019" name="bioRxiv">
        <title>The Genome of the Zebra Mussel, Dreissena polymorpha: A Resource for Invasive Species Research.</title>
        <authorList>
            <person name="McCartney M.A."/>
            <person name="Auch B."/>
            <person name="Kono T."/>
            <person name="Mallez S."/>
            <person name="Zhang Y."/>
            <person name="Obille A."/>
            <person name="Becker A."/>
            <person name="Abrahante J.E."/>
            <person name="Garbe J."/>
            <person name="Badalamenti J.P."/>
            <person name="Herman A."/>
            <person name="Mangelson H."/>
            <person name="Liachko I."/>
            <person name="Sullivan S."/>
            <person name="Sone E.D."/>
            <person name="Koren S."/>
            <person name="Silverstein K.A.T."/>
            <person name="Beckman K.B."/>
            <person name="Gohl D.M."/>
        </authorList>
    </citation>
    <scope>NUCLEOTIDE SEQUENCE</scope>
    <source>
        <strain evidence="1">Duluth1</strain>
        <tissue evidence="1">Whole animal</tissue>
    </source>
</reference>
<evidence type="ECO:0000313" key="1">
    <source>
        <dbReference type="EMBL" id="KAH3826798.1"/>
    </source>
</evidence>
<protein>
    <submittedName>
        <fullName evidence="1">Uncharacterized protein</fullName>
    </submittedName>
</protein>
<organism evidence="1 2">
    <name type="scientific">Dreissena polymorpha</name>
    <name type="common">Zebra mussel</name>
    <name type="synonym">Mytilus polymorpha</name>
    <dbReference type="NCBI Taxonomy" id="45954"/>
    <lineage>
        <taxon>Eukaryota</taxon>
        <taxon>Metazoa</taxon>
        <taxon>Spiralia</taxon>
        <taxon>Lophotrochozoa</taxon>
        <taxon>Mollusca</taxon>
        <taxon>Bivalvia</taxon>
        <taxon>Autobranchia</taxon>
        <taxon>Heteroconchia</taxon>
        <taxon>Euheterodonta</taxon>
        <taxon>Imparidentia</taxon>
        <taxon>Neoheterodontei</taxon>
        <taxon>Myida</taxon>
        <taxon>Dreissenoidea</taxon>
        <taxon>Dreissenidae</taxon>
        <taxon>Dreissena</taxon>
    </lineage>
</organism>